<keyword evidence="10 20" id="KW-0249">Electron transport</keyword>
<dbReference type="InterPro" id="IPR001433">
    <property type="entry name" value="OxRdtase_FAD/NAD-bd"/>
</dbReference>
<keyword evidence="7 20" id="KW-0479">Metal-binding</keyword>
<evidence type="ECO:0000256" key="18">
    <source>
        <dbReference type="ARBA" id="ARBA00051516"/>
    </source>
</evidence>
<keyword evidence="6 20" id="KW-0288">FMN</keyword>
<dbReference type="Pfam" id="PF00667">
    <property type="entry name" value="FAD_binding_1"/>
    <property type="match status" value="1"/>
</dbReference>
<dbReference type="CDD" id="cd11068">
    <property type="entry name" value="CYP120A1"/>
    <property type="match status" value="1"/>
</dbReference>
<evidence type="ECO:0000256" key="13">
    <source>
        <dbReference type="ARBA" id="ARBA00023033"/>
    </source>
</evidence>
<evidence type="ECO:0000256" key="6">
    <source>
        <dbReference type="ARBA" id="ARBA00022643"/>
    </source>
</evidence>
<protein>
    <recommendedName>
        <fullName evidence="20">Bifunctional cytochrome P450/NADPH--P450 reductase</fullName>
    </recommendedName>
    <domain>
        <recommendedName>
            <fullName evidence="20">Cytochrome P450</fullName>
            <ecNumber evidence="20">1.14.14.1</ecNumber>
        </recommendedName>
    </domain>
    <domain>
        <recommendedName>
            <fullName evidence="20">NADPH--cytochrome P450 reductase</fullName>
            <ecNumber evidence="20">1.6.2.4</ecNumber>
        </recommendedName>
    </domain>
</protein>
<evidence type="ECO:0000256" key="3">
    <source>
        <dbReference type="ARBA" id="ARBA00022448"/>
    </source>
</evidence>
<dbReference type="PROSITE" id="PS51384">
    <property type="entry name" value="FAD_FR"/>
    <property type="match status" value="1"/>
</dbReference>
<dbReference type="SUPFAM" id="SSF48264">
    <property type="entry name" value="Cytochrome P450"/>
    <property type="match status" value="1"/>
</dbReference>
<evidence type="ECO:0000256" key="1">
    <source>
        <dbReference type="ARBA" id="ARBA00001971"/>
    </source>
</evidence>
<name>A0A0A2JSP7_PENEN</name>
<comment type="catalytic activity">
    <reaction evidence="16">
        <text>dodecan-1-ol + reduced [NADPH--hemoprotein reductase] + O2 = 1,5-dodecanediol + oxidized [NADPH--hemoprotein reductase] + H2O + H(+)</text>
        <dbReference type="Rhea" id="RHEA:76759"/>
        <dbReference type="Rhea" id="RHEA-COMP:11964"/>
        <dbReference type="Rhea" id="RHEA-COMP:11965"/>
        <dbReference type="ChEBI" id="CHEBI:15377"/>
        <dbReference type="ChEBI" id="CHEBI:15378"/>
        <dbReference type="ChEBI" id="CHEBI:15379"/>
        <dbReference type="ChEBI" id="CHEBI:28878"/>
        <dbReference type="ChEBI" id="CHEBI:57618"/>
        <dbReference type="ChEBI" id="CHEBI:58210"/>
        <dbReference type="ChEBI" id="CHEBI:195414"/>
    </reaction>
    <physiologicalReaction direction="left-to-right" evidence="16">
        <dbReference type="Rhea" id="RHEA:76760"/>
    </physiologicalReaction>
</comment>
<dbReference type="GO" id="GO:0010181">
    <property type="term" value="F:FMN binding"/>
    <property type="evidence" value="ECO:0007669"/>
    <property type="project" value="UniProtKB-UniRule"/>
</dbReference>
<evidence type="ECO:0000259" key="24">
    <source>
        <dbReference type="PROSITE" id="PS51384"/>
    </source>
</evidence>
<organism evidence="25 26">
    <name type="scientific">Penicillium expansum</name>
    <name type="common">Blue mold rot fungus</name>
    <dbReference type="NCBI Taxonomy" id="27334"/>
    <lineage>
        <taxon>Eukaryota</taxon>
        <taxon>Fungi</taxon>
        <taxon>Dikarya</taxon>
        <taxon>Ascomycota</taxon>
        <taxon>Pezizomycotina</taxon>
        <taxon>Eurotiomycetes</taxon>
        <taxon>Eurotiomycetidae</taxon>
        <taxon>Eurotiales</taxon>
        <taxon>Aspergillaceae</taxon>
        <taxon>Penicillium</taxon>
    </lineage>
</organism>
<dbReference type="CDD" id="cd06206">
    <property type="entry name" value="bifunctional_CYPOR"/>
    <property type="match status" value="1"/>
</dbReference>
<evidence type="ECO:0000256" key="22">
    <source>
        <dbReference type="SAM" id="MobiDB-lite"/>
    </source>
</evidence>
<dbReference type="GeneID" id="27676716"/>
<feature type="domain" description="FAD-binding FR-type" evidence="24">
    <location>
        <begin position="682"/>
        <end position="918"/>
    </location>
</feature>
<dbReference type="RefSeq" id="XP_016599468.1">
    <property type="nucleotide sequence ID" value="XM_016741297.1"/>
</dbReference>
<comment type="similarity">
    <text evidence="2 20">In the N-terminal section; belongs to the cytochrome P450 family.</text>
</comment>
<dbReference type="InterPro" id="IPR023173">
    <property type="entry name" value="NADPH_Cyt_P450_Rdtase_alpha"/>
</dbReference>
<keyword evidence="9 20" id="KW-0521">NADP</keyword>
<evidence type="ECO:0000256" key="7">
    <source>
        <dbReference type="ARBA" id="ARBA00022723"/>
    </source>
</evidence>
<evidence type="ECO:0000256" key="14">
    <source>
        <dbReference type="ARBA" id="ARBA00047827"/>
    </source>
</evidence>
<dbReference type="InterPro" id="IPR029039">
    <property type="entry name" value="Flavoprotein-like_sf"/>
</dbReference>
<dbReference type="GO" id="GO:0050660">
    <property type="term" value="F:flavin adenine dinucleotide binding"/>
    <property type="evidence" value="ECO:0007669"/>
    <property type="project" value="TreeGrafter"/>
</dbReference>
<dbReference type="EC" id="1.14.14.1" evidence="20"/>
<keyword evidence="13 20" id="KW-0503">Monooxygenase</keyword>
<dbReference type="Gene3D" id="1.10.630.10">
    <property type="entry name" value="Cytochrome P450"/>
    <property type="match status" value="1"/>
</dbReference>
<evidence type="ECO:0000256" key="17">
    <source>
        <dbReference type="ARBA" id="ARBA00050725"/>
    </source>
</evidence>
<dbReference type="FunFam" id="1.10.630.10:FF:000040">
    <property type="entry name" value="Bifunctional cytochrome P450/NADPH--P450 reductase"/>
    <property type="match status" value="1"/>
</dbReference>
<dbReference type="Gene3D" id="3.40.50.360">
    <property type="match status" value="1"/>
</dbReference>
<dbReference type="GO" id="GO:0003958">
    <property type="term" value="F:NADPH-hemoprotein reductase activity"/>
    <property type="evidence" value="ECO:0007669"/>
    <property type="project" value="UniProtKB-UniRule"/>
</dbReference>
<evidence type="ECO:0000259" key="23">
    <source>
        <dbReference type="PROSITE" id="PS50902"/>
    </source>
</evidence>
<dbReference type="VEuPathDB" id="FungiDB:PEXP_019620"/>
<feature type="region of interest" description="Disordered" evidence="22">
    <location>
        <begin position="479"/>
        <end position="507"/>
    </location>
</feature>
<comment type="catalytic activity">
    <reaction evidence="17">
        <text>dodecan-1-ol + reduced [NADPH--hemoprotein reductase] + O2 = 1,4-dodecanediol + oxidized [NADPH--hemoprotein reductase] + H2O + H(+)</text>
        <dbReference type="Rhea" id="RHEA:76763"/>
        <dbReference type="Rhea" id="RHEA-COMP:11964"/>
        <dbReference type="Rhea" id="RHEA-COMP:11965"/>
        <dbReference type="ChEBI" id="CHEBI:15377"/>
        <dbReference type="ChEBI" id="CHEBI:15378"/>
        <dbReference type="ChEBI" id="CHEBI:15379"/>
        <dbReference type="ChEBI" id="CHEBI:28878"/>
        <dbReference type="ChEBI" id="CHEBI:57618"/>
        <dbReference type="ChEBI" id="CHEBI:58210"/>
        <dbReference type="ChEBI" id="CHEBI:195422"/>
    </reaction>
    <physiologicalReaction direction="left-to-right" evidence="17">
        <dbReference type="Rhea" id="RHEA:76764"/>
    </physiologicalReaction>
</comment>
<evidence type="ECO:0000256" key="9">
    <source>
        <dbReference type="ARBA" id="ARBA00022857"/>
    </source>
</evidence>
<dbReference type="Pfam" id="PF00175">
    <property type="entry name" value="NAD_binding_1"/>
    <property type="match status" value="1"/>
</dbReference>
<dbReference type="SUPFAM" id="SSF63380">
    <property type="entry name" value="Riboflavin synthase domain-like"/>
    <property type="match status" value="1"/>
</dbReference>
<dbReference type="InterPro" id="IPR023206">
    <property type="entry name" value="Bifunctional_P450_P450_red"/>
</dbReference>
<evidence type="ECO:0000256" key="8">
    <source>
        <dbReference type="ARBA" id="ARBA00022827"/>
    </source>
</evidence>
<feature type="compositionally biased region" description="Low complexity" evidence="22">
    <location>
        <begin position="479"/>
        <end position="490"/>
    </location>
</feature>
<evidence type="ECO:0000256" key="2">
    <source>
        <dbReference type="ARBA" id="ARBA00010018"/>
    </source>
</evidence>
<dbReference type="InterPro" id="IPR036396">
    <property type="entry name" value="Cyt_P450_sf"/>
</dbReference>
<comment type="catalytic activity">
    <reaction evidence="19">
        <text>dodecan-1-ol + reduced [NADPH--hemoprotein reductase] + O2 = 1,6-dodecanediol + oxidized [NADPH--hemoprotein reductase] + H2O + H(+)</text>
        <dbReference type="Rhea" id="RHEA:76779"/>
        <dbReference type="Rhea" id="RHEA-COMP:11964"/>
        <dbReference type="Rhea" id="RHEA-COMP:11965"/>
        <dbReference type="ChEBI" id="CHEBI:15377"/>
        <dbReference type="ChEBI" id="CHEBI:15378"/>
        <dbReference type="ChEBI" id="CHEBI:15379"/>
        <dbReference type="ChEBI" id="CHEBI:28878"/>
        <dbReference type="ChEBI" id="CHEBI:57618"/>
        <dbReference type="ChEBI" id="CHEBI:58210"/>
        <dbReference type="ChEBI" id="CHEBI:195445"/>
    </reaction>
    <physiologicalReaction direction="left-to-right" evidence="19">
        <dbReference type="Rhea" id="RHEA:76780"/>
    </physiologicalReaction>
</comment>
<keyword evidence="4 20" id="KW-0349">Heme</keyword>
<dbReference type="PIRSF" id="PIRSF000209">
    <property type="entry name" value="Bifunctional_P450_P450R"/>
    <property type="match status" value="1"/>
</dbReference>
<dbReference type="SUPFAM" id="SSF52343">
    <property type="entry name" value="Ferredoxin reductase-like, C-terminal NADP-linked domain"/>
    <property type="match status" value="1"/>
</dbReference>
<dbReference type="PRINTS" id="PR00463">
    <property type="entry name" value="EP450I"/>
</dbReference>
<dbReference type="GO" id="GO:0005829">
    <property type="term" value="C:cytosol"/>
    <property type="evidence" value="ECO:0007669"/>
    <property type="project" value="TreeGrafter"/>
</dbReference>
<dbReference type="SUPFAM" id="SSF52218">
    <property type="entry name" value="Flavoproteins"/>
    <property type="match status" value="1"/>
</dbReference>
<dbReference type="GO" id="GO:0043386">
    <property type="term" value="P:mycotoxin biosynthetic process"/>
    <property type="evidence" value="ECO:0007669"/>
    <property type="project" value="UniProtKB-ARBA"/>
</dbReference>
<evidence type="ECO:0000256" key="21">
    <source>
        <dbReference type="PIRSR" id="PIRSR000209-1"/>
    </source>
</evidence>
<comment type="catalytic activity">
    <reaction evidence="15 20">
        <text>2 oxidized [cytochrome P450] + NADPH = 2 reduced [cytochrome P450] + NADP(+) + H(+)</text>
        <dbReference type="Rhea" id="RHEA:24040"/>
        <dbReference type="Rhea" id="RHEA-COMP:14627"/>
        <dbReference type="Rhea" id="RHEA-COMP:14628"/>
        <dbReference type="ChEBI" id="CHEBI:15378"/>
        <dbReference type="ChEBI" id="CHEBI:55376"/>
        <dbReference type="ChEBI" id="CHEBI:57783"/>
        <dbReference type="ChEBI" id="CHEBI:58349"/>
        <dbReference type="ChEBI" id="CHEBI:60344"/>
        <dbReference type="EC" id="1.6.2.4"/>
    </reaction>
</comment>
<dbReference type="Pfam" id="PF00067">
    <property type="entry name" value="p450"/>
    <property type="match status" value="1"/>
</dbReference>
<evidence type="ECO:0000256" key="20">
    <source>
        <dbReference type="PIRNR" id="PIRNR000209"/>
    </source>
</evidence>
<dbReference type="AlphaFoldDB" id="A0A0A2JSP7"/>
<dbReference type="InterPro" id="IPR002401">
    <property type="entry name" value="Cyt_P450_E_grp-I"/>
</dbReference>
<dbReference type="HOGENOM" id="CLU_001570_7_0_1"/>
<accession>A0A0A2JSP7</accession>
<feature type="binding site" description="axial binding residue" evidence="21">
    <location>
        <position position="413"/>
    </location>
    <ligand>
        <name>heme</name>
        <dbReference type="ChEBI" id="CHEBI:30413"/>
    </ligand>
    <ligandPart>
        <name>Fe</name>
        <dbReference type="ChEBI" id="CHEBI:18248"/>
    </ligandPart>
</feature>
<keyword evidence="3 20" id="KW-0813">Transport</keyword>
<comment type="catalytic activity">
    <reaction evidence="14 20">
        <text>an organic molecule + reduced [NADPH--hemoprotein reductase] + O2 = an alcohol + oxidized [NADPH--hemoprotein reductase] + H2O + H(+)</text>
        <dbReference type="Rhea" id="RHEA:17149"/>
        <dbReference type="Rhea" id="RHEA-COMP:11964"/>
        <dbReference type="Rhea" id="RHEA-COMP:11965"/>
        <dbReference type="ChEBI" id="CHEBI:15377"/>
        <dbReference type="ChEBI" id="CHEBI:15378"/>
        <dbReference type="ChEBI" id="CHEBI:15379"/>
        <dbReference type="ChEBI" id="CHEBI:30879"/>
        <dbReference type="ChEBI" id="CHEBI:57618"/>
        <dbReference type="ChEBI" id="CHEBI:58210"/>
        <dbReference type="ChEBI" id="CHEBI:142491"/>
        <dbReference type="EC" id="1.14.14.1"/>
    </reaction>
</comment>
<keyword evidence="8 20" id="KW-0274">FAD</keyword>
<evidence type="ECO:0000256" key="12">
    <source>
        <dbReference type="ARBA" id="ARBA00023004"/>
    </source>
</evidence>
<dbReference type="PROSITE" id="PS50902">
    <property type="entry name" value="FLAVODOXIN_LIKE"/>
    <property type="match status" value="1"/>
</dbReference>
<dbReference type="EMBL" id="JQFZ01000134">
    <property type="protein sequence ID" value="KGO57871.1"/>
    <property type="molecule type" value="Genomic_DNA"/>
</dbReference>
<dbReference type="GO" id="GO:0070330">
    <property type="term" value="F:aromatase activity"/>
    <property type="evidence" value="ECO:0007669"/>
    <property type="project" value="UniProtKB-UniRule"/>
</dbReference>
<comment type="cofactor">
    <cofactor evidence="1 20 21">
        <name>heme</name>
        <dbReference type="ChEBI" id="CHEBI:30413"/>
    </cofactor>
</comment>
<dbReference type="STRING" id="27334.A0A0A2JSP7"/>
<evidence type="ECO:0000313" key="26">
    <source>
        <dbReference type="Proteomes" id="UP000030143"/>
    </source>
</evidence>
<dbReference type="InterPro" id="IPR017972">
    <property type="entry name" value="Cyt_P450_CS"/>
</dbReference>
<reference evidence="25 26" key="1">
    <citation type="journal article" date="2015" name="Mol. Plant Microbe Interact.">
        <title>Genome, transcriptome, and functional analyses of Penicillium expansum provide new insights into secondary metabolism and pathogenicity.</title>
        <authorList>
            <person name="Ballester A.R."/>
            <person name="Marcet-Houben M."/>
            <person name="Levin E."/>
            <person name="Sela N."/>
            <person name="Selma-Lazaro C."/>
            <person name="Carmona L."/>
            <person name="Wisniewski M."/>
            <person name="Droby S."/>
            <person name="Gonzalez-Candelas L."/>
            <person name="Gabaldon T."/>
        </authorList>
    </citation>
    <scope>NUCLEOTIDE SEQUENCE [LARGE SCALE GENOMIC DNA]</scope>
    <source>
        <strain evidence="25 26">MD-8</strain>
    </source>
</reference>
<gene>
    <name evidence="25" type="ORF">PEX2_040220</name>
</gene>
<evidence type="ECO:0000256" key="16">
    <source>
        <dbReference type="ARBA" id="ARBA00050670"/>
    </source>
</evidence>
<dbReference type="Gene3D" id="3.40.50.80">
    <property type="entry name" value="Nucleotide-binding domain of ferredoxin-NADP reductase (FNR) module"/>
    <property type="match status" value="1"/>
</dbReference>
<dbReference type="InterPro" id="IPR017927">
    <property type="entry name" value="FAD-bd_FR_type"/>
</dbReference>
<proteinExistence type="inferred from homology"/>
<evidence type="ECO:0000256" key="5">
    <source>
        <dbReference type="ARBA" id="ARBA00022630"/>
    </source>
</evidence>
<feature type="compositionally biased region" description="Basic and acidic residues" evidence="22">
    <location>
        <begin position="492"/>
        <end position="505"/>
    </location>
</feature>
<comment type="cofactor">
    <cofactor evidence="20">
        <name>FAD</name>
        <dbReference type="ChEBI" id="CHEBI:57692"/>
    </cofactor>
    <cofactor evidence="20">
        <name>FMN</name>
        <dbReference type="ChEBI" id="CHEBI:58210"/>
    </cofactor>
</comment>
<dbReference type="PRINTS" id="PR00385">
    <property type="entry name" value="P450"/>
</dbReference>
<comment type="catalytic activity">
    <reaction evidence="18">
        <text>dodecanoate + reduced [NADPH--hemoprotein reductase] + O2 = 5-hydroxydodecanoate + oxidized [NADPH--hemoprotein reductase] + H2O + H(+)</text>
        <dbReference type="Rhea" id="RHEA:76723"/>
        <dbReference type="Rhea" id="RHEA-COMP:11964"/>
        <dbReference type="Rhea" id="RHEA-COMP:11965"/>
        <dbReference type="ChEBI" id="CHEBI:15377"/>
        <dbReference type="ChEBI" id="CHEBI:15378"/>
        <dbReference type="ChEBI" id="CHEBI:15379"/>
        <dbReference type="ChEBI" id="CHEBI:18262"/>
        <dbReference type="ChEBI" id="CHEBI:57618"/>
        <dbReference type="ChEBI" id="CHEBI:58210"/>
        <dbReference type="ChEBI" id="CHEBI:195418"/>
    </reaction>
    <physiologicalReaction direction="left-to-right" evidence="18">
        <dbReference type="Rhea" id="RHEA:76724"/>
    </physiologicalReaction>
</comment>
<dbReference type="PANTHER" id="PTHR19384:SF127">
    <property type="entry name" value="BIFUNCTIONAL CYTOCHROME P450_NADPH--P450 REDUCTASE"/>
    <property type="match status" value="1"/>
</dbReference>
<evidence type="ECO:0000256" key="11">
    <source>
        <dbReference type="ARBA" id="ARBA00023002"/>
    </source>
</evidence>
<dbReference type="Gene3D" id="2.40.30.10">
    <property type="entry name" value="Translation factors"/>
    <property type="match status" value="1"/>
</dbReference>
<keyword evidence="11 20" id="KW-0560">Oxidoreductase</keyword>
<evidence type="ECO:0000256" key="15">
    <source>
        <dbReference type="ARBA" id="ARBA00049342"/>
    </source>
</evidence>
<dbReference type="PROSITE" id="PS00086">
    <property type="entry name" value="CYTOCHROME_P450"/>
    <property type="match status" value="1"/>
</dbReference>
<comment type="caution">
    <text evidence="25">The sequence shown here is derived from an EMBL/GenBank/DDBJ whole genome shotgun (WGS) entry which is preliminary data.</text>
</comment>
<keyword evidence="12 20" id="KW-0408">Iron</keyword>
<keyword evidence="5 20" id="KW-0285">Flavoprotein</keyword>
<dbReference type="GO" id="GO:0020037">
    <property type="term" value="F:heme binding"/>
    <property type="evidence" value="ECO:0007669"/>
    <property type="project" value="UniProtKB-UniRule"/>
</dbReference>
<dbReference type="InterPro" id="IPR001128">
    <property type="entry name" value="Cyt_P450"/>
</dbReference>
<evidence type="ECO:0000256" key="19">
    <source>
        <dbReference type="ARBA" id="ARBA00052652"/>
    </source>
</evidence>
<dbReference type="EC" id="1.6.2.4" evidence="20"/>
<evidence type="ECO:0000256" key="10">
    <source>
        <dbReference type="ARBA" id="ARBA00022982"/>
    </source>
</evidence>
<dbReference type="Gene3D" id="1.20.990.10">
    <property type="entry name" value="NADPH-cytochrome p450 Reductase, Chain A, domain 3"/>
    <property type="match status" value="1"/>
</dbReference>
<dbReference type="Pfam" id="PF00258">
    <property type="entry name" value="Flavodoxin_1"/>
    <property type="match status" value="1"/>
</dbReference>
<keyword evidence="26" id="KW-1185">Reference proteome</keyword>
<evidence type="ECO:0000313" key="25">
    <source>
        <dbReference type="EMBL" id="KGO57871.1"/>
    </source>
</evidence>
<dbReference type="Proteomes" id="UP000030143">
    <property type="component" value="Unassembled WGS sequence"/>
</dbReference>
<dbReference type="InterPro" id="IPR008254">
    <property type="entry name" value="Flavodoxin/NO_synth"/>
</dbReference>
<dbReference type="GO" id="GO:0005506">
    <property type="term" value="F:iron ion binding"/>
    <property type="evidence" value="ECO:0007669"/>
    <property type="project" value="UniProtKB-UniRule"/>
</dbReference>
<dbReference type="InterPro" id="IPR003097">
    <property type="entry name" value="CysJ-like_FAD-binding"/>
</dbReference>
<dbReference type="InterPro" id="IPR039261">
    <property type="entry name" value="FNR_nucleotide-bd"/>
</dbReference>
<dbReference type="InterPro" id="IPR017938">
    <property type="entry name" value="Riboflavin_synthase-like_b-brl"/>
</dbReference>
<dbReference type="PANTHER" id="PTHR19384">
    <property type="entry name" value="NITRIC OXIDE SYNTHASE-RELATED"/>
    <property type="match status" value="1"/>
</dbReference>
<sequence>MAVDFTPIPGPSGIPFVGNIYDVDQVTPIKSLEHLAEIYGPIYQLSTFGKRRIIISSRDLVDEVCNEDRFTKTISEGLNQVRNGVQDGLFTARFGEHKWGLAHRILVPAFGPLTIRDMFDDMYDIATQLAMKWARQGAEVSIEASDDFTRLTLDTLALCTMGARFNSYYKENMHPFVYAMTRFLLGSGKRAARPAILNSLLASENAQYDSDIALMQQVAKDLVQGRRDTPSDQKDILNAMLQGRDPKTGEGLNDSTIVNNMITFLIAGHETTSGALSFLMYFLLKTPHAYRKLQDEIDVVVGRNQKVTLDHLSKLPYLNACLRESLRLRPTAPAFSVGPHPEKNHEDPISIGNGRYKVDKGDSIVLLLSKAMRDPAVWGPDTEDFKPERMLDEEFAKLPKNSWKPFGNGLRGCIGRPFAWQEMLLVMAVLMQNFNFSMANPGYDIQIKQTLTIKPKDFFIHATLREGLTATKLGRLLNNETGSSESGSSNEDIDKQKSQPTDKKPMHVYYGSNTGTCEALAKRLVSDAARYGYAAEAKELDTAIQKIPQNEPVVIITASYEGKPPDNAAHFYEWLSNLKETKLQGVSFAVFGCGHRDWQATFQKVPTQIDQMLVENGATQLCERGFADAATSDIFSDFDSWTESSLWQRIAETFGSTQIEPIPTSALHVKVSTKMRATILGHKMEEGIVLESERLTHPDAPAKRHVKFRLPEDMTYQPGDYLAVLPMNPPSVVQKALRRFNLPSDAILEIQKPDGLTSFPPIPLDVPVSAVEILSAFVELSQPACNRDIKLFVEAAVSDEQTQQELRALAASEELQVRRSSPLDLLIKYPAIDISIGDYITMLPPMRVRQYSISSSPLLDPSECTISFSVIDTPLAIDKDLPSEGRYLGVASNYLSNLNAGDKAHIAVRTSQNGFKPPKDTDVPMIMVCAGSGLAPFRGSIMDRAERIKARRTSTGQVDGFSPAKAILYVGCRTKGHDDIYANELAEWHELGAVDVRWAYSRPEAGESQRQYVQDLILEDHDDLVDMFEKGALLYVCGNVAVGDAVRDSMKKVYLKERRIRIEKGTWKGNPIEGDDESGLAEEWLNGLRAKERFATDVFT</sequence>
<evidence type="ECO:0000256" key="4">
    <source>
        <dbReference type="ARBA" id="ARBA00022617"/>
    </source>
</evidence>
<feature type="domain" description="Flavodoxin-like" evidence="23">
    <location>
        <begin position="506"/>
        <end position="646"/>
    </location>
</feature>